<name>A0A9P6WBS6_MAUEX</name>
<organism evidence="4 5">
    <name type="scientific">Maudiozyma exigua</name>
    <name type="common">Yeast</name>
    <name type="synonym">Kazachstania exigua</name>
    <dbReference type="NCBI Taxonomy" id="34358"/>
    <lineage>
        <taxon>Eukaryota</taxon>
        <taxon>Fungi</taxon>
        <taxon>Dikarya</taxon>
        <taxon>Ascomycota</taxon>
        <taxon>Saccharomycotina</taxon>
        <taxon>Saccharomycetes</taxon>
        <taxon>Saccharomycetales</taxon>
        <taxon>Saccharomycetaceae</taxon>
        <taxon>Maudiozyma</taxon>
    </lineage>
</organism>
<feature type="region of interest" description="Disordered" evidence="1">
    <location>
        <begin position="1"/>
        <end position="24"/>
    </location>
</feature>
<feature type="compositionally biased region" description="Basic residues" evidence="1">
    <location>
        <begin position="626"/>
        <end position="637"/>
    </location>
</feature>
<protein>
    <recommendedName>
        <fullName evidence="3">Phospholipid/glycerol acyltransferase domain-containing protein</fullName>
    </recommendedName>
</protein>
<feature type="region of interest" description="Disordered" evidence="1">
    <location>
        <begin position="626"/>
        <end position="649"/>
    </location>
</feature>
<evidence type="ECO:0000313" key="4">
    <source>
        <dbReference type="EMBL" id="KAG0669515.1"/>
    </source>
</evidence>
<feature type="domain" description="Phospholipid/glycerol acyltransferase" evidence="3">
    <location>
        <begin position="85"/>
        <end position="296"/>
    </location>
</feature>
<feature type="transmembrane region" description="Helical" evidence="2">
    <location>
        <begin position="438"/>
        <end position="466"/>
    </location>
</feature>
<feature type="compositionally biased region" description="Basic and acidic residues" evidence="1">
    <location>
        <begin position="638"/>
        <end position="647"/>
    </location>
</feature>
<feature type="transmembrane region" description="Helical" evidence="2">
    <location>
        <begin position="525"/>
        <end position="549"/>
    </location>
</feature>
<proteinExistence type="predicted"/>
<sequence length="751" mass="85144">MEKPLLSERSKKQKKEADAAELNTSKPALTTMHKEFAEYKYEEPPTTRKMFYDFMLWLLWNIFECFFREIKSRGGYRMPKDGPIIFVAAPHANQFVDPIILMEQVKKVINKRVLFLIAETSLHVRGIGFLARAVMSIGVVRPQDNLKPIQGRIKIDPNNYKKIIGKGTKFTTDCKIKGLLGLPKSLGNAEIVSIESDTVLYIRKEFRMNKPENKKILLEKGTSIKYADKVDQSLVYHKVFEHLANDACIGIFPEGGSHDRTDLLPIKAGVAIMALGCMDKHPDVNVKIVPCGMNYFHAHRFRSRAVVEFGEPIEISKELIAKYRQPETNRDAVKTLLEEITEGLRAVTVTCRDYETLMIVQAMRRLYSTRFERKLPLSMIVEMNRRIVKGYEANRDDPQVKQLGEDILKYNEKLSYYNLADHSLETARIDFMTNLCLLVYRSVFITVALLLSLPGILMFSPIFILANHVSKEKARKALAKSSVKIKANDVIATWKILISMGFSPLLYTLWSSIITYIVVSVKNYTGHYILVFLISYALSVIVTYSALIVGDRGMDTLKSLRPLYMSLTSPSGLRSLQKERHSLIERIIDTVDMFDPQLSKDFENDEFTKDFEDYKSKEIRRRKLVREKRERKAKSKGHGLEHEHDETTNVESDAVSLVNSDNSLSNIPLFSTIVGGGLRSQSNSISSSAVSSRASSVVGFSTDASEQQRLSEFEIEDDCDESIATGAKTAAGVVSSRIAHIIRDQREQSAE</sequence>
<feature type="compositionally biased region" description="Basic and acidic residues" evidence="1">
    <location>
        <begin position="1"/>
        <end position="18"/>
    </location>
</feature>
<dbReference type="AlphaFoldDB" id="A0A9P6WBS6"/>
<keyword evidence="2" id="KW-0472">Membrane</keyword>
<dbReference type="InterPro" id="IPR052744">
    <property type="entry name" value="GPAT/DAPAT"/>
</dbReference>
<gene>
    <name evidence="4" type="ORF">C6P45_003747</name>
</gene>
<dbReference type="SUPFAM" id="SSF69593">
    <property type="entry name" value="Glycerol-3-phosphate (1)-acyltransferase"/>
    <property type="match status" value="1"/>
</dbReference>
<dbReference type="OrthoDB" id="2427554at2759"/>
<dbReference type="EMBL" id="PUHR01000040">
    <property type="protein sequence ID" value="KAG0669515.1"/>
    <property type="molecule type" value="Genomic_DNA"/>
</dbReference>
<dbReference type="GO" id="GO:0008654">
    <property type="term" value="P:phospholipid biosynthetic process"/>
    <property type="evidence" value="ECO:0007669"/>
    <property type="project" value="TreeGrafter"/>
</dbReference>
<keyword evidence="2" id="KW-0812">Transmembrane</keyword>
<dbReference type="InterPro" id="IPR002123">
    <property type="entry name" value="Plipid/glycerol_acylTrfase"/>
</dbReference>
<accession>A0A9P6WBS6</accession>
<dbReference type="Proteomes" id="UP000750334">
    <property type="component" value="Unassembled WGS sequence"/>
</dbReference>
<evidence type="ECO:0000259" key="3">
    <source>
        <dbReference type="SMART" id="SM00563"/>
    </source>
</evidence>
<evidence type="ECO:0000256" key="1">
    <source>
        <dbReference type="SAM" id="MobiDB-lite"/>
    </source>
</evidence>
<comment type="caution">
    <text evidence="4">The sequence shown here is derived from an EMBL/GenBank/DDBJ whole genome shotgun (WGS) entry which is preliminary data.</text>
</comment>
<dbReference type="PANTHER" id="PTHR31605:SF0">
    <property type="entry name" value="GLYCEROL-3-PHOSPHATE O-ACYLTRANSFERASE 1"/>
    <property type="match status" value="1"/>
</dbReference>
<keyword evidence="2" id="KW-1133">Transmembrane helix</keyword>
<dbReference type="GO" id="GO:0016287">
    <property type="term" value="F:glycerone-phosphate O-acyltransferase activity"/>
    <property type="evidence" value="ECO:0007669"/>
    <property type="project" value="TreeGrafter"/>
</dbReference>
<evidence type="ECO:0000256" key="2">
    <source>
        <dbReference type="SAM" id="Phobius"/>
    </source>
</evidence>
<dbReference type="CDD" id="cd07992">
    <property type="entry name" value="LPLAT_AAK14816-like"/>
    <property type="match status" value="1"/>
</dbReference>
<reference evidence="4 5" key="1">
    <citation type="submission" date="2020-11" db="EMBL/GenBank/DDBJ databases">
        <title>Kefir isolates.</title>
        <authorList>
            <person name="Marcisauskas S."/>
            <person name="Kim Y."/>
            <person name="Blasche S."/>
        </authorList>
    </citation>
    <scope>NUCLEOTIDE SEQUENCE [LARGE SCALE GENOMIC DNA]</scope>
    <source>
        <strain evidence="4 5">OG2</strain>
    </source>
</reference>
<keyword evidence="5" id="KW-1185">Reference proteome</keyword>
<evidence type="ECO:0000313" key="5">
    <source>
        <dbReference type="Proteomes" id="UP000750334"/>
    </source>
</evidence>
<dbReference type="PANTHER" id="PTHR31605">
    <property type="entry name" value="GLYCEROL-3-PHOSPHATE O-ACYLTRANSFERASE 1"/>
    <property type="match status" value="1"/>
</dbReference>
<dbReference type="Pfam" id="PF01553">
    <property type="entry name" value="Acyltransferase"/>
    <property type="match status" value="1"/>
</dbReference>
<dbReference type="GO" id="GO:0004366">
    <property type="term" value="F:glycerol-3-phosphate O-acyltransferase activity"/>
    <property type="evidence" value="ECO:0007669"/>
    <property type="project" value="TreeGrafter"/>
</dbReference>
<dbReference type="SMART" id="SM00563">
    <property type="entry name" value="PlsC"/>
    <property type="match status" value="1"/>
</dbReference>
<feature type="transmembrane region" description="Helical" evidence="2">
    <location>
        <begin position="496"/>
        <end position="519"/>
    </location>
</feature>